<organism evidence="5 6">
    <name type="scientific">Dryococelus australis</name>
    <dbReference type="NCBI Taxonomy" id="614101"/>
    <lineage>
        <taxon>Eukaryota</taxon>
        <taxon>Metazoa</taxon>
        <taxon>Ecdysozoa</taxon>
        <taxon>Arthropoda</taxon>
        <taxon>Hexapoda</taxon>
        <taxon>Insecta</taxon>
        <taxon>Pterygota</taxon>
        <taxon>Neoptera</taxon>
        <taxon>Polyneoptera</taxon>
        <taxon>Phasmatodea</taxon>
        <taxon>Verophasmatodea</taxon>
        <taxon>Anareolatae</taxon>
        <taxon>Phasmatidae</taxon>
        <taxon>Eurycanthinae</taxon>
        <taxon>Dryococelus</taxon>
    </lineage>
</organism>
<accession>A0ABQ9H944</accession>
<keyword evidence="2" id="KW-0812">Transmembrane</keyword>
<comment type="caution">
    <text evidence="5">The sequence shown here is derived from an EMBL/GenBank/DDBJ whole genome shotgun (WGS) entry which is preliminary data.</text>
</comment>
<name>A0ABQ9H944_9NEOP</name>
<dbReference type="SUPFAM" id="SSF103473">
    <property type="entry name" value="MFS general substrate transporter"/>
    <property type="match status" value="1"/>
</dbReference>
<keyword evidence="3" id="KW-1133">Transmembrane helix</keyword>
<dbReference type="InterPro" id="IPR050382">
    <property type="entry name" value="MFS_Na/Anion_cotransporter"/>
</dbReference>
<evidence type="ECO:0000313" key="6">
    <source>
        <dbReference type="Proteomes" id="UP001159363"/>
    </source>
</evidence>
<evidence type="ECO:0000256" key="3">
    <source>
        <dbReference type="ARBA" id="ARBA00022989"/>
    </source>
</evidence>
<dbReference type="EMBL" id="JARBHB010000006">
    <property type="protein sequence ID" value="KAJ8880750.1"/>
    <property type="molecule type" value="Genomic_DNA"/>
</dbReference>
<keyword evidence="6" id="KW-1185">Reference proteome</keyword>
<dbReference type="PANTHER" id="PTHR11662">
    <property type="entry name" value="SOLUTE CARRIER FAMILY 17"/>
    <property type="match status" value="1"/>
</dbReference>
<reference evidence="5 6" key="1">
    <citation type="submission" date="2023-02" db="EMBL/GenBank/DDBJ databases">
        <title>LHISI_Scaffold_Assembly.</title>
        <authorList>
            <person name="Stuart O.P."/>
            <person name="Cleave R."/>
            <person name="Magrath M.J.L."/>
            <person name="Mikheyev A.S."/>
        </authorList>
    </citation>
    <scope>NUCLEOTIDE SEQUENCE [LARGE SCALE GENOMIC DNA]</scope>
    <source>
        <strain evidence="5">Daus_M_001</strain>
        <tissue evidence="5">Leg muscle</tissue>
    </source>
</reference>
<evidence type="ECO:0008006" key="7">
    <source>
        <dbReference type="Google" id="ProtNLM"/>
    </source>
</evidence>
<comment type="subcellular location">
    <subcellularLocation>
        <location evidence="1">Membrane</location>
        <topology evidence="1">Multi-pass membrane protein</topology>
    </subcellularLocation>
</comment>
<protein>
    <recommendedName>
        <fullName evidence="7">Major facilitator superfamily (MFS) profile domain-containing protein</fullName>
    </recommendedName>
</protein>
<dbReference type="Proteomes" id="UP001159363">
    <property type="component" value="Chromosome 5"/>
</dbReference>
<keyword evidence="4" id="KW-0472">Membrane</keyword>
<gene>
    <name evidence="5" type="ORF">PR048_017220</name>
</gene>
<sequence>MGAPFPALNAMISSWFPPDERQKLAGIMLSGEWHSSTRITQSTKNGSPPPHPRIFCEIVVCANTRISNGLCADSQGLNCAAGSIGVIASNSITGKLVDCLGWESTFYIMPTLLLAWSFLWWFFAYDTPELHPRISEEELAYIMTKNEKDQSQVSISYGHSMHRHRHV</sequence>
<evidence type="ECO:0000256" key="1">
    <source>
        <dbReference type="ARBA" id="ARBA00004141"/>
    </source>
</evidence>
<evidence type="ECO:0000256" key="2">
    <source>
        <dbReference type="ARBA" id="ARBA00022692"/>
    </source>
</evidence>
<dbReference type="InterPro" id="IPR036259">
    <property type="entry name" value="MFS_trans_sf"/>
</dbReference>
<dbReference type="Gene3D" id="1.20.1250.20">
    <property type="entry name" value="MFS general substrate transporter like domains"/>
    <property type="match status" value="1"/>
</dbReference>
<evidence type="ECO:0000313" key="5">
    <source>
        <dbReference type="EMBL" id="KAJ8880750.1"/>
    </source>
</evidence>
<proteinExistence type="predicted"/>
<dbReference type="PANTHER" id="PTHR11662:SF399">
    <property type="entry name" value="FI19708P1-RELATED"/>
    <property type="match status" value="1"/>
</dbReference>
<evidence type="ECO:0000256" key="4">
    <source>
        <dbReference type="ARBA" id="ARBA00023136"/>
    </source>
</evidence>